<accession>A0A1I4PXV8</accession>
<dbReference type="InterPro" id="IPR036527">
    <property type="entry name" value="SCP2_sterol-bd_dom_sf"/>
</dbReference>
<dbReference type="InterPro" id="IPR016830">
    <property type="entry name" value="UbiT"/>
</dbReference>
<dbReference type="HAMAP" id="MF_02231">
    <property type="entry name" value="UbiT"/>
    <property type="match status" value="1"/>
</dbReference>
<evidence type="ECO:0000259" key="3">
    <source>
        <dbReference type="Pfam" id="PF02036"/>
    </source>
</evidence>
<comment type="similarity">
    <text evidence="1">Belongs to the UbiT family.</text>
</comment>
<dbReference type="STRING" id="1720063.SAMN05216217_103167"/>
<dbReference type="GO" id="GO:0006744">
    <property type="term" value="P:ubiquinone biosynthetic process"/>
    <property type="evidence" value="ECO:0007669"/>
    <property type="project" value="UniProtKB-UniRule"/>
</dbReference>
<evidence type="ECO:0000256" key="1">
    <source>
        <dbReference type="HAMAP-Rule" id="MF_02231"/>
    </source>
</evidence>
<dbReference type="EMBL" id="FOUI01000003">
    <property type="protein sequence ID" value="SFM32584.1"/>
    <property type="molecule type" value="Genomic_DNA"/>
</dbReference>
<proteinExistence type="inferred from homology"/>
<feature type="domain" description="SCP2" evidence="3">
    <location>
        <begin position="40"/>
        <end position="131"/>
    </location>
</feature>
<comment type="pathway">
    <text evidence="1">Cofactor biosynthesis; ubiquinone biosynthesis.</text>
</comment>
<gene>
    <name evidence="1" type="primary">ubiT</name>
    <name evidence="4" type="ORF">SAMN05216217_103167</name>
</gene>
<name>A0A1I4PXV8_9GAMM</name>
<sequence>MLKLAKLALRAGDPLLPLGQHVPFLLQRVVLERVMAHLFAQPLKEGEFDVLQGRWLRLEVLDLGLAWCVTRDLRGLRLAKQAPVDVCIKGNWREFLLLASRQEDPDTLFFRRRLVIEGDTDLGLAVKNLMDSLDPDQLPPRLWQLLTLLGAGRPRRGNGTACQTIQPGPQAKGWLKRRRQQRWGQPTFVSWLKELHHDGCSGLVDTKAAAFAWLAQHQHAVHFFPIA</sequence>
<keyword evidence="5" id="KW-1185">Reference proteome</keyword>
<reference evidence="5" key="1">
    <citation type="submission" date="2016-10" db="EMBL/GenBank/DDBJ databases">
        <authorList>
            <person name="Varghese N."/>
            <person name="Submissions S."/>
        </authorList>
    </citation>
    <scope>NUCLEOTIDE SEQUENCE [LARGE SCALE GENOMIC DNA]</scope>
    <source>
        <strain evidence="5">DSM 24213</strain>
    </source>
</reference>
<comment type="function">
    <text evidence="1">Required for O(2)-independent ubiquinone (coenzyme Q) biosynthesis. Likely functions as an accessory factor.</text>
</comment>
<evidence type="ECO:0000256" key="2">
    <source>
        <dbReference type="SAM" id="MobiDB-lite"/>
    </source>
</evidence>
<feature type="region of interest" description="Disordered" evidence="2">
    <location>
        <begin position="157"/>
        <end position="177"/>
    </location>
</feature>
<evidence type="ECO:0000313" key="5">
    <source>
        <dbReference type="Proteomes" id="UP000243629"/>
    </source>
</evidence>
<dbReference type="InterPro" id="IPR003033">
    <property type="entry name" value="SCP2_sterol-bd_dom"/>
</dbReference>
<dbReference type="Pfam" id="PF02036">
    <property type="entry name" value="SCP2"/>
    <property type="match status" value="1"/>
</dbReference>
<dbReference type="UniPathway" id="UPA00232"/>
<evidence type="ECO:0000313" key="4">
    <source>
        <dbReference type="EMBL" id="SFM32584.1"/>
    </source>
</evidence>
<dbReference type="Proteomes" id="UP000243629">
    <property type="component" value="Unassembled WGS sequence"/>
</dbReference>
<keyword evidence="1" id="KW-0831">Ubiquinone biosynthesis</keyword>
<protein>
    <recommendedName>
        <fullName evidence="1">Ubiquinone biosynthesis accessory factor UbiT</fullName>
    </recommendedName>
</protein>
<dbReference type="AlphaFoldDB" id="A0A1I4PXV8"/>
<dbReference type="SUPFAM" id="SSF55718">
    <property type="entry name" value="SCP-like"/>
    <property type="match status" value="1"/>
</dbReference>
<organism evidence="4 5">
    <name type="scientific">Halopseudomonas yangmingensis</name>
    <dbReference type="NCBI Taxonomy" id="1720063"/>
    <lineage>
        <taxon>Bacteria</taxon>
        <taxon>Pseudomonadati</taxon>
        <taxon>Pseudomonadota</taxon>
        <taxon>Gammaproteobacteria</taxon>
        <taxon>Pseudomonadales</taxon>
        <taxon>Pseudomonadaceae</taxon>
        <taxon>Halopseudomonas</taxon>
    </lineage>
</organism>